<name>A0AAW0D2V1_9AGAR</name>
<organism evidence="2 3">
    <name type="scientific">Favolaschia claudopus</name>
    <dbReference type="NCBI Taxonomy" id="2862362"/>
    <lineage>
        <taxon>Eukaryota</taxon>
        <taxon>Fungi</taxon>
        <taxon>Dikarya</taxon>
        <taxon>Basidiomycota</taxon>
        <taxon>Agaricomycotina</taxon>
        <taxon>Agaricomycetes</taxon>
        <taxon>Agaricomycetidae</taxon>
        <taxon>Agaricales</taxon>
        <taxon>Marasmiineae</taxon>
        <taxon>Mycenaceae</taxon>
        <taxon>Favolaschia</taxon>
    </lineage>
</organism>
<evidence type="ECO:0000313" key="3">
    <source>
        <dbReference type="Proteomes" id="UP001362999"/>
    </source>
</evidence>
<dbReference type="AlphaFoldDB" id="A0AAW0D2V1"/>
<keyword evidence="3" id="KW-1185">Reference proteome</keyword>
<reference evidence="2 3" key="1">
    <citation type="journal article" date="2024" name="J Genomics">
        <title>Draft genome sequencing and assembly of Favolaschia claudopus CIRM-BRFM 2984 isolated from oak limbs.</title>
        <authorList>
            <person name="Navarro D."/>
            <person name="Drula E."/>
            <person name="Chaduli D."/>
            <person name="Cazenave R."/>
            <person name="Ahrendt S."/>
            <person name="Wang J."/>
            <person name="Lipzen A."/>
            <person name="Daum C."/>
            <person name="Barry K."/>
            <person name="Grigoriev I.V."/>
            <person name="Favel A."/>
            <person name="Rosso M.N."/>
            <person name="Martin F."/>
        </authorList>
    </citation>
    <scope>NUCLEOTIDE SEQUENCE [LARGE SCALE GENOMIC DNA]</scope>
    <source>
        <strain evidence="2 3">CIRM-BRFM 2984</strain>
    </source>
</reference>
<dbReference type="EMBL" id="JAWWNJ010000011">
    <property type="protein sequence ID" value="KAK7044944.1"/>
    <property type="molecule type" value="Genomic_DNA"/>
</dbReference>
<protein>
    <submittedName>
        <fullName evidence="2">Uncharacterized protein</fullName>
    </submittedName>
</protein>
<comment type="caution">
    <text evidence="2">The sequence shown here is derived from an EMBL/GenBank/DDBJ whole genome shotgun (WGS) entry which is preliminary data.</text>
</comment>
<proteinExistence type="predicted"/>
<evidence type="ECO:0000313" key="2">
    <source>
        <dbReference type="EMBL" id="KAK7044944.1"/>
    </source>
</evidence>
<sequence length="241" mass="26799">MSIQRKHNERRSSDCWTSLEDGRSKSDSKLQNTTCFVEWERQNMRVPSALVAKAPSRTSVDIRGKEKKWESKENARARAAFITDTVQFSSQFLPVRRGWMRDTRCPYPPLDSRSTVDAFPVYTPADLIYPVPSATSRCPRGMPPRILYSKQREALAVTALDHTHSWTVAVRGATSAPDQDIVGGEWVTEGGGVYLAKRLSLARRPNRQRRRTFLGLVVGGEKGEAAGFRGKSGVSGACQVG</sequence>
<accession>A0AAW0D2V1</accession>
<dbReference type="Proteomes" id="UP001362999">
    <property type="component" value="Unassembled WGS sequence"/>
</dbReference>
<gene>
    <name evidence="2" type="ORF">R3P38DRAFT_2766495</name>
</gene>
<feature type="region of interest" description="Disordered" evidence="1">
    <location>
        <begin position="1"/>
        <end position="27"/>
    </location>
</feature>
<evidence type="ECO:0000256" key="1">
    <source>
        <dbReference type="SAM" id="MobiDB-lite"/>
    </source>
</evidence>